<reference evidence="3" key="1">
    <citation type="submission" date="2021-04" db="EMBL/GenBank/DDBJ databases">
        <authorList>
            <consortium name="Molecular Ecology Group"/>
        </authorList>
    </citation>
    <scope>NUCLEOTIDE SEQUENCE</scope>
</reference>
<dbReference type="SMART" id="SM00391">
    <property type="entry name" value="MBD"/>
    <property type="match status" value="1"/>
</dbReference>
<dbReference type="InterPro" id="IPR016177">
    <property type="entry name" value="DNA-bd_dom_sf"/>
</dbReference>
<dbReference type="OrthoDB" id="61560at2759"/>
<feature type="region of interest" description="Disordered" evidence="1">
    <location>
        <begin position="133"/>
        <end position="163"/>
    </location>
</feature>
<dbReference type="PROSITE" id="PS50982">
    <property type="entry name" value="MBD"/>
    <property type="match status" value="1"/>
</dbReference>
<evidence type="ECO:0000313" key="4">
    <source>
        <dbReference type="Proteomes" id="UP000678393"/>
    </source>
</evidence>
<gene>
    <name evidence="3" type="ORF">CUNI_LOCUS18578</name>
</gene>
<organism evidence="3 4">
    <name type="scientific">Candidula unifasciata</name>
    <dbReference type="NCBI Taxonomy" id="100452"/>
    <lineage>
        <taxon>Eukaryota</taxon>
        <taxon>Metazoa</taxon>
        <taxon>Spiralia</taxon>
        <taxon>Lophotrochozoa</taxon>
        <taxon>Mollusca</taxon>
        <taxon>Gastropoda</taxon>
        <taxon>Heterobranchia</taxon>
        <taxon>Euthyneura</taxon>
        <taxon>Panpulmonata</taxon>
        <taxon>Eupulmonata</taxon>
        <taxon>Stylommatophora</taxon>
        <taxon>Helicina</taxon>
        <taxon>Helicoidea</taxon>
        <taxon>Geomitridae</taxon>
        <taxon>Candidula</taxon>
    </lineage>
</organism>
<accession>A0A8S3ZYA7</accession>
<feature type="compositionally biased region" description="Acidic residues" evidence="1">
    <location>
        <begin position="230"/>
        <end position="250"/>
    </location>
</feature>
<sequence length="354" mass="38742">WRRELVYRNATALKSSNPGCDVYYFPPSGKKLRSMVEISNYLNIHNSSELNLSHFTFKRLPLFEPPYETVRSAGKVLNKSEQGAAGQTSLKKLNRPAVRFKKIGNHGKKSDPQVKVTAKKLASSELVKQLATAVESSPTHDKETTVKVAPPLKTVNGSELQMAPPVRNTAVREPVIQLVTAAQSHTITKPGAKRKRPESPDWTPKSQGYFAMKKEDWKKVKNTLAKTSDSDDDGGGGGDKDDDEDDDDDCSLQNMLGTPSKLIASIVRPESSNAATNWRGNCTTVSQNYMLNTPSSARSLINCGSPATTPSLNDKTVCSAKYSGVGGICLQCRQHYRIMYGSPDSKISLNSFCL</sequence>
<feature type="region of interest" description="Disordered" evidence="1">
    <location>
        <begin position="183"/>
        <end position="254"/>
    </location>
</feature>
<dbReference type="Gene3D" id="3.30.890.10">
    <property type="entry name" value="Methyl-cpg-binding Protein 2, Chain A"/>
    <property type="match status" value="1"/>
</dbReference>
<name>A0A8S3ZYA7_9EUPU</name>
<protein>
    <recommendedName>
        <fullName evidence="2">MBD domain-containing protein</fullName>
    </recommendedName>
</protein>
<feature type="domain" description="MBD" evidence="2">
    <location>
        <begin position="1"/>
        <end position="62"/>
    </location>
</feature>
<feature type="non-terminal residue" evidence="3">
    <location>
        <position position="354"/>
    </location>
</feature>
<dbReference type="CDD" id="cd00122">
    <property type="entry name" value="MBD"/>
    <property type="match status" value="1"/>
</dbReference>
<dbReference type="Pfam" id="PF01429">
    <property type="entry name" value="MBD"/>
    <property type="match status" value="1"/>
</dbReference>
<evidence type="ECO:0000313" key="3">
    <source>
        <dbReference type="EMBL" id="CAG5133020.1"/>
    </source>
</evidence>
<proteinExistence type="predicted"/>
<evidence type="ECO:0000259" key="2">
    <source>
        <dbReference type="PROSITE" id="PS50982"/>
    </source>
</evidence>
<dbReference type="SUPFAM" id="SSF54171">
    <property type="entry name" value="DNA-binding domain"/>
    <property type="match status" value="1"/>
</dbReference>
<dbReference type="Proteomes" id="UP000678393">
    <property type="component" value="Unassembled WGS sequence"/>
</dbReference>
<keyword evidence="4" id="KW-1185">Reference proteome</keyword>
<dbReference type="AlphaFoldDB" id="A0A8S3ZYA7"/>
<evidence type="ECO:0000256" key="1">
    <source>
        <dbReference type="SAM" id="MobiDB-lite"/>
    </source>
</evidence>
<feature type="non-terminal residue" evidence="3">
    <location>
        <position position="1"/>
    </location>
</feature>
<dbReference type="GO" id="GO:0003677">
    <property type="term" value="F:DNA binding"/>
    <property type="evidence" value="ECO:0007669"/>
    <property type="project" value="InterPro"/>
</dbReference>
<comment type="caution">
    <text evidence="3">The sequence shown here is derived from an EMBL/GenBank/DDBJ whole genome shotgun (WGS) entry which is preliminary data.</text>
</comment>
<dbReference type="InterPro" id="IPR001739">
    <property type="entry name" value="Methyl_CpG_DNA-bd"/>
</dbReference>
<dbReference type="EMBL" id="CAJHNH020005835">
    <property type="protein sequence ID" value="CAG5133020.1"/>
    <property type="molecule type" value="Genomic_DNA"/>
</dbReference>